<dbReference type="EMBL" id="LZYO01000255">
    <property type="protein sequence ID" value="ODH21989.1"/>
    <property type="molecule type" value="Genomic_DNA"/>
</dbReference>
<feature type="region of interest" description="Disordered" evidence="1">
    <location>
        <begin position="377"/>
        <end position="422"/>
    </location>
</feature>
<evidence type="ECO:0000313" key="2">
    <source>
        <dbReference type="EMBL" id="ODH21989.1"/>
    </source>
</evidence>
<sequence length="965" mass="104303">MNPVSRPCLELSFPSTPGKIAARHAGVVPKEPRISSSITPKFQIFSSVKYPWDNSPIAMAIWLAQQIDNGREGLPLEQDPPRSKAPQRPDTSRSLVKNDAVLYPASEVPYFKSGTFCVRVESNSKHKGEKGEQFGEKQNLSVDSCSTKFFHYLTYLEAKRIAPKLAKFKRFKPGFGDSLFNAMVDAHCVDLGIATAGKLIVNCPCESICQAATDTLIELLDLESSLSPRFAEAFAILSHDADVAEVVDITVAQINSCEFSLGLDGEFDALSGLSNYHCLNTPHSPKDVNEKQFSIVPGVLENHLYSTPRRPSISSSLSSPFSCANSSLPDHTCTKTSPISIVSQDISSSNPILHSNMPPRQSNRVRTPTLRALEAKLSSQATTSKKTRAKASRRGKPRTAMSTENIIESTSKQPSAANNDIPKMDEETLNANVTADSLPWLPKLSATALSADEITAPEDLDTSRLEGALEPSIPDETTNPFPKPKSTAASPRPAASAFTPPPESEAIVQKLLSLATDALKPKFKPRVPINYKRSHRIWYAKQFTAALGATSTEQLAEADTSPGDRETAAGNSSSSSPFQTSATNADPSRTGTQTPATPAGVITGGEVSGSPNFVDALNVTATKNVGASDAAAATAVHSESQASEAAESKDANQAIATKDANTSDASIAGIVPSPAEASETTEPKEAGQATTVEPPISRETFQADVSCKFATSAILKPLELSVLSHSYIPRPWTDKDGWVHTGLGNEHNEEKVIVPDTYTCIRPRDSLNNPRIGPSPPRMKSHSQIECDDAFGYPPPGRKPNLPKGLEGPFITEDVEKQMQRPWTCSKPGLAESSPPRDRRTSGKRTPCEALGDTLFRKRMVRLTTTNETSGNKNTSCEHVCAHSHFRIREQKPKTTADAESMDVDSKPAPPPSRGPDRPSRRATTQLQPARPPTLANPSNTLRESLSVNRTLKLLRMEWWLGRLP</sequence>
<name>A0A1D2J9V4_PARBR</name>
<feature type="compositionally biased region" description="Basic and acidic residues" evidence="1">
    <location>
        <begin position="888"/>
        <end position="897"/>
    </location>
</feature>
<feature type="compositionally biased region" description="Basic residues" evidence="1">
    <location>
        <begin position="385"/>
        <end position="397"/>
    </location>
</feature>
<gene>
    <name evidence="2" type="ORF">ACO22_05586</name>
</gene>
<evidence type="ECO:0000256" key="1">
    <source>
        <dbReference type="SAM" id="MobiDB-lite"/>
    </source>
</evidence>
<dbReference type="AlphaFoldDB" id="A0A1D2J9V4"/>
<organism evidence="2 3">
    <name type="scientific">Paracoccidioides brasiliensis</name>
    <dbReference type="NCBI Taxonomy" id="121759"/>
    <lineage>
        <taxon>Eukaryota</taxon>
        <taxon>Fungi</taxon>
        <taxon>Dikarya</taxon>
        <taxon>Ascomycota</taxon>
        <taxon>Pezizomycotina</taxon>
        <taxon>Eurotiomycetes</taxon>
        <taxon>Eurotiomycetidae</taxon>
        <taxon>Onygenales</taxon>
        <taxon>Ajellomycetaceae</taxon>
        <taxon>Paracoccidioides</taxon>
    </lineage>
</organism>
<feature type="region of interest" description="Disordered" evidence="1">
    <location>
        <begin position="71"/>
        <end position="93"/>
    </location>
</feature>
<feature type="region of interest" description="Disordered" evidence="1">
    <location>
        <begin position="554"/>
        <end position="605"/>
    </location>
</feature>
<feature type="region of interest" description="Disordered" evidence="1">
    <location>
        <begin position="819"/>
        <end position="853"/>
    </location>
</feature>
<dbReference type="Proteomes" id="UP000242814">
    <property type="component" value="Unassembled WGS sequence"/>
</dbReference>
<protein>
    <submittedName>
        <fullName evidence="2">Uncharacterized protein</fullName>
    </submittedName>
</protein>
<feature type="region of interest" description="Disordered" evidence="1">
    <location>
        <begin position="470"/>
        <end position="502"/>
    </location>
</feature>
<feature type="compositionally biased region" description="Polar residues" evidence="1">
    <location>
        <begin position="400"/>
        <end position="418"/>
    </location>
</feature>
<dbReference type="VEuPathDB" id="FungiDB:PABG_00670"/>
<evidence type="ECO:0000313" key="3">
    <source>
        <dbReference type="Proteomes" id="UP000242814"/>
    </source>
</evidence>
<feature type="compositionally biased region" description="Low complexity" evidence="1">
    <location>
        <begin position="484"/>
        <end position="498"/>
    </location>
</feature>
<feature type="region of interest" description="Disordered" evidence="1">
    <location>
        <begin position="888"/>
        <end position="942"/>
    </location>
</feature>
<comment type="caution">
    <text evidence="2">The sequence shown here is derived from an EMBL/GenBank/DDBJ whole genome shotgun (WGS) entry which is preliminary data.</text>
</comment>
<dbReference type="VEuPathDB" id="FungiDB:PADG_03105"/>
<feature type="region of interest" description="Disordered" evidence="1">
    <location>
        <begin position="673"/>
        <end position="696"/>
    </location>
</feature>
<accession>A0A1D2J9V4</accession>
<reference evidence="2 3" key="1">
    <citation type="submission" date="2016-06" db="EMBL/GenBank/DDBJ databases">
        <authorList>
            <person name="Kjaerup R.B."/>
            <person name="Dalgaard T.S."/>
            <person name="Juul-Madsen H.R."/>
        </authorList>
    </citation>
    <scope>NUCLEOTIDE SEQUENCE [LARGE SCALE GENOMIC DNA]</scope>
    <source>
        <strain evidence="2 3">Pb300</strain>
    </source>
</reference>
<proteinExistence type="predicted"/>
<feature type="compositionally biased region" description="Polar residues" evidence="1">
    <location>
        <begin position="577"/>
        <end position="596"/>
    </location>
</feature>